<dbReference type="CDD" id="cd02947">
    <property type="entry name" value="TRX_family"/>
    <property type="match status" value="1"/>
</dbReference>
<dbReference type="InParanoid" id="J4UGV2"/>
<gene>
    <name evidence="4" type="ORF">BBA_08886</name>
</gene>
<proteinExistence type="inferred from homology"/>
<evidence type="ECO:0000313" key="4">
    <source>
        <dbReference type="EMBL" id="EJP62212.1"/>
    </source>
</evidence>
<dbReference type="PROSITE" id="PS51352">
    <property type="entry name" value="THIOREDOXIN_2"/>
    <property type="match status" value="1"/>
</dbReference>
<dbReference type="PANTHER" id="PTHR46115">
    <property type="entry name" value="THIOREDOXIN-LIKE PROTEIN 1"/>
    <property type="match status" value="1"/>
</dbReference>
<dbReference type="GeneID" id="19891898"/>
<evidence type="ECO:0000313" key="5">
    <source>
        <dbReference type="Proteomes" id="UP000002762"/>
    </source>
</evidence>
<dbReference type="SUPFAM" id="SSF52833">
    <property type="entry name" value="Thioredoxin-like"/>
    <property type="match status" value="1"/>
</dbReference>
<dbReference type="HOGENOM" id="CLU_670814_0_0_1"/>
<keyword evidence="5" id="KW-1185">Reference proteome</keyword>
<sequence>MPATQHIDDKVEWDMVLEKTQVVVADCMAHLINYALPLGQQKLTPTLVVYADWCGPCKMIGPHFERLADEYAKPKKMAFVKVNTEKGSIGQMYGVRSLPTFKVLHKGVVVETVTGANPAALAGAIVKASKLVQGGGSAEVFGNRGQTLGGSGASGSSLANIRFDPISIVNHVITIIGLYLVSFFSQLHIRCHCMQPCGAPRDLKLPARSSNILRSYFAARQVFFSKSASQLRLTIRASLNGSDLLSPSSGSFVPQPQHTAHHGQSFGPNNVVHHLAARVASSAHRAPPLRLISTNATSTARIGIAKIGQFGKTLLHANVAHPRLRRPPQDLYVPPPLPAHRQPFPYDPLLAYPLLILYRQGISRLLPSPPRDRAPVAAAHRLCSRNRAVSRAVVSCDRVGADGRAGCAGA</sequence>
<name>J4UGV2_BEAB2</name>
<dbReference type="InterPro" id="IPR013766">
    <property type="entry name" value="Thioredoxin_domain"/>
</dbReference>
<evidence type="ECO:0000256" key="1">
    <source>
        <dbReference type="ARBA" id="ARBA00008987"/>
    </source>
</evidence>
<dbReference type="RefSeq" id="XP_008602205.1">
    <property type="nucleotide sequence ID" value="XM_008603983.1"/>
</dbReference>
<feature type="domain" description="Thioredoxin" evidence="3">
    <location>
        <begin position="1"/>
        <end position="130"/>
    </location>
</feature>
<dbReference type="OrthoDB" id="2121326at2759"/>
<keyword evidence="2" id="KW-1015">Disulfide bond</keyword>
<organism evidence="4 5">
    <name type="scientific">Beauveria bassiana (strain ARSEF 2860)</name>
    <name type="common">White muscardine disease fungus</name>
    <name type="synonym">Tritirachium shiotae</name>
    <dbReference type="NCBI Taxonomy" id="655819"/>
    <lineage>
        <taxon>Eukaryota</taxon>
        <taxon>Fungi</taxon>
        <taxon>Dikarya</taxon>
        <taxon>Ascomycota</taxon>
        <taxon>Pezizomycotina</taxon>
        <taxon>Sordariomycetes</taxon>
        <taxon>Hypocreomycetidae</taxon>
        <taxon>Hypocreales</taxon>
        <taxon>Cordycipitaceae</taxon>
        <taxon>Beauveria</taxon>
    </lineage>
</organism>
<comment type="similarity">
    <text evidence="1">Belongs to the thioredoxin family.</text>
</comment>
<dbReference type="Proteomes" id="UP000002762">
    <property type="component" value="Unassembled WGS sequence"/>
</dbReference>
<accession>J4UGV2</accession>
<dbReference type="EMBL" id="JH725190">
    <property type="protein sequence ID" value="EJP62212.1"/>
    <property type="molecule type" value="Genomic_DNA"/>
</dbReference>
<dbReference type="Gene3D" id="3.40.30.10">
    <property type="entry name" value="Glutaredoxin"/>
    <property type="match status" value="1"/>
</dbReference>
<dbReference type="AlphaFoldDB" id="J4UGV2"/>
<dbReference type="STRING" id="655819.J4UGV2"/>
<reference evidence="4 5" key="1">
    <citation type="journal article" date="2012" name="Sci. Rep.">
        <title>Genomic perspectives on the evolution of fungal entomopathogenicity in Beauveria bassiana.</title>
        <authorList>
            <person name="Xiao G."/>
            <person name="Ying S.H."/>
            <person name="Zheng P."/>
            <person name="Wang Z.L."/>
            <person name="Zhang S."/>
            <person name="Xie X.Q."/>
            <person name="Shang Y."/>
            <person name="St Leger R.J."/>
            <person name="Zhao G.P."/>
            <person name="Wang C."/>
            <person name="Feng M.G."/>
        </authorList>
    </citation>
    <scope>NUCLEOTIDE SEQUENCE [LARGE SCALE GENOMIC DNA]</scope>
    <source>
        <strain evidence="4 5">ARSEF 2860</strain>
    </source>
</reference>
<evidence type="ECO:0000259" key="3">
    <source>
        <dbReference type="PROSITE" id="PS51352"/>
    </source>
</evidence>
<evidence type="ECO:0000256" key="2">
    <source>
        <dbReference type="ARBA" id="ARBA00023157"/>
    </source>
</evidence>
<dbReference type="InterPro" id="IPR036249">
    <property type="entry name" value="Thioredoxin-like_sf"/>
</dbReference>
<protein>
    <submittedName>
        <fullName evidence="4">Thioredoxin-like protein</fullName>
    </submittedName>
</protein>
<dbReference type="Pfam" id="PF00085">
    <property type="entry name" value="Thioredoxin"/>
    <property type="match status" value="1"/>
</dbReference>